<dbReference type="GO" id="GO:0006508">
    <property type="term" value="P:proteolysis"/>
    <property type="evidence" value="ECO:0007669"/>
    <property type="project" value="UniProtKB-KW"/>
</dbReference>
<keyword evidence="3" id="KW-0378">Hydrolase</keyword>
<name>A0A375IUS1_9BURK</name>
<accession>A0A375IUS1</accession>
<dbReference type="NCBIfam" id="NF005478">
    <property type="entry name" value="PRK07079.1"/>
    <property type="match status" value="1"/>
</dbReference>
<geneLocation type="plasmid" evidence="5">
    <name>III</name>
</geneLocation>
<organism evidence="5 6">
    <name type="scientific">Cupriavidus taiwanensis</name>
    <dbReference type="NCBI Taxonomy" id="164546"/>
    <lineage>
        <taxon>Bacteria</taxon>
        <taxon>Pseudomonadati</taxon>
        <taxon>Pseudomonadota</taxon>
        <taxon>Betaproteobacteria</taxon>
        <taxon>Burkholderiales</taxon>
        <taxon>Burkholderiaceae</taxon>
        <taxon>Cupriavidus</taxon>
    </lineage>
</organism>
<dbReference type="GO" id="GO:0046872">
    <property type="term" value="F:metal ion binding"/>
    <property type="evidence" value="ECO:0007669"/>
    <property type="project" value="UniProtKB-KW"/>
</dbReference>
<keyword evidence="1" id="KW-0645">Protease</keyword>
<dbReference type="SUPFAM" id="SSF53187">
    <property type="entry name" value="Zn-dependent exopeptidases"/>
    <property type="match status" value="1"/>
</dbReference>
<dbReference type="Pfam" id="PF01546">
    <property type="entry name" value="Peptidase_M20"/>
    <property type="match status" value="1"/>
</dbReference>
<proteinExistence type="predicted"/>
<dbReference type="Pfam" id="PF07687">
    <property type="entry name" value="M20_dimer"/>
    <property type="match status" value="1"/>
</dbReference>
<evidence type="ECO:0000259" key="4">
    <source>
        <dbReference type="Pfam" id="PF07687"/>
    </source>
</evidence>
<dbReference type="PANTHER" id="PTHR43270">
    <property type="entry name" value="BETA-ALA-HIS DIPEPTIDASE"/>
    <property type="match status" value="1"/>
</dbReference>
<dbReference type="AlphaFoldDB" id="A0A375IUS1"/>
<dbReference type="InterPro" id="IPR051458">
    <property type="entry name" value="Cyt/Met_Dipeptidase"/>
</dbReference>
<keyword evidence="2" id="KW-0479">Metal-binding</keyword>
<keyword evidence="5" id="KW-0614">Plasmid</keyword>
<dbReference type="InterPro" id="IPR002933">
    <property type="entry name" value="Peptidase_M20"/>
</dbReference>
<evidence type="ECO:0000256" key="2">
    <source>
        <dbReference type="ARBA" id="ARBA00022723"/>
    </source>
</evidence>
<protein>
    <recommendedName>
        <fullName evidence="4">Peptidase M20 dimerisation domain-containing protein</fullName>
    </recommendedName>
</protein>
<evidence type="ECO:0000256" key="1">
    <source>
        <dbReference type="ARBA" id="ARBA00022670"/>
    </source>
</evidence>
<evidence type="ECO:0000313" key="6">
    <source>
        <dbReference type="Proteomes" id="UP000255505"/>
    </source>
</evidence>
<reference evidence="5 6" key="1">
    <citation type="submission" date="2018-01" db="EMBL/GenBank/DDBJ databases">
        <authorList>
            <person name="Gaut B.S."/>
            <person name="Morton B.R."/>
            <person name="Clegg M.T."/>
            <person name="Duvall M.R."/>
        </authorList>
    </citation>
    <scope>NUCLEOTIDE SEQUENCE [LARGE SCALE GENOMIC DNA]</scope>
    <source>
        <strain evidence="5">Cupriavidus taiwanensis LMG 19425</strain>
        <plasmid evidence="6">Plasmid iii</plasmid>
    </source>
</reference>
<gene>
    <name evidence="5" type="ORF">CT19425_P30021</name>
</gene>
<sequence>MTDATKLKALENVHRFFQDGGFADALAKRVAYRSMSGPDAKDDDLLPYYHEILEPDLTAMGFRCSYLQNPVAGASPFLLAERIESPDFLTVLTYGHGDVVPGYDDQWEEGLSPWSLTLRDDAWYGRGVADNKGQHLINLTALREVIAARDGRLGFNLKALFELGEERSSPGLRQVCKERAQALAADLFIASDGPRVSKDQPTLFLGSRGSAVFELSCTPRAGGLHSGNWGGIMKNPGVVLASAIASMVDGKGRILVQDLLPPPIPTPVRDALARLKVDSESLGRKIDEDWGEPGFTAAERLLGWNSLEVLTLHAGNYAKPVNAIPPAAYAHLQLRFVVGTNWTAIEDIVRTHLDQAGFTDVQVKLIRGSPATRLDPASSWVSWAKAAVKDVMGTEPAVVPNLGGTVPNDVFSDILGLPTVWIPHSYPGCKQHAANEHLPLSIVEQGLAMMVSVFWELGEAAALDACNRHRATPVA</sequence>
<dbReference type="InterPro" id="IPR011650">
    <property type="entry name" value="Peptidase_M20_dimer"/>
</dbReference>
<feature type="domain" description="Peptidase M20 dimerisation" evidence="4">
    <location>
        <begin position="206"/>
        <end position="356"/>
    </location>
</feature>
<evidence type="ECO:0000256" key="3">
    <source>
        <dbReference type="ARBA" id="ARBA00022801"/>
    </source>
</evidence>
<dbReference type="RefSeq" id="WP_115666725.1">
    <property type="nucleotide sequence ID" value="NZ_LT991978.1"/>
</dbReference>
<dbReference type="Gene3D" id="3.40.630.10">
    <property type="entry name" value="Zn peptidases"/>
    <property type="match status" value="1"/>
</dbReference>
<evidence type="ECO:0000313" key="5">
    <source>
        <dbReference type="EMBL" id="SPK77172.1"/>
    </source>
</evidence>
<dbReference type="PANTHER" id="PTHR43270:SF12">
    <property type="entry name" value="SUCCINYL-DIAMINOPIMELATE DESUCCINYLASE"/>
    <property type="match status" value="1"/>
</dbReference>
<dbReference type="Proteomes" id="UP000255505">
    <property type="component" value="Plasmid III"/>
</dbReference>
<dbReference type="GO" id="GO:0008233">
    <property type="term" value="F:peptidase activity"/>
    <property type="evidence" value="ECO:0007669"/>
    <property type="project" value="UniProtKB-KW"/>
</dbReference>
<dbReference type="EMBL" id="LT991978">
    <property type="protein sequence ID" value="SPK77172.1"/>
    <property type="molecule type" value="Genomic_DNA"/>
</dbReference>
<dbReference type="Gene3D" id="3.30.70.360">
    <property type="match status" value="1"/>
</dbReference>